<dbReference type="NCBIfam" id="NF002356">
    <property type="entry name" value="PRK01318.2-3"/>
    <property type="match status" value="1"/>
</dbReference>
<dbReference type="GO" id="GO:0015031">
    <property type="term" value="P:protein transport"/>
    <property type="evidence" value="ECO:0007669"/>
    <property type="project" value="UniProtKB-KW"/>
</dbReference>
<evidence type="ECO:0000256" key="9">
    <source>
        <dbReference type="ARBA" id="ARBA00023136"/>
    </source>
</evidence>
<feature type="domain" description="Membrane insertase YidC N-terminal" evidence="15">
    <location>
        <begin position="88"/>
        <end position="349"/>
    </location>
</feature>
<keyword evidence="9 13" id="KW-0472">Membrane</keyword>
<evidence type="ECO:0000256" key="12">
    <source>
        <dbReference type="ARBA" id="ARBA00033342"/>
    </source>
</evidence>
<keyword evidence="8 13" id="KW-1133">Transmembrane helix</keyword>
<dbReference type="GO" id="GO:0005886">
    <property type="term" value="C:plasma membrane"/>
    <property type="evidence" value="ECO:0007669"/>
    <property type="project" value="UniProtKB-SubCell"/>
</dbReference>
<dbReference type="NCBIfam" id="TIGR03593">
    <property type="entry name" value="yidC_nterm"/>
    <property type="match status" value="1"/>
</dbReference>
<evidence type="ECO:0000256" key="6">
    <source>
        <dbReference type="ARBA" id="ARBA00022692"/>
    </source>
</evidence>
<evidence type="ECO:0000256" key="7">
    <source>
        <dbReference type="ARBA" id="ARBA00022927"/>
    </source>
</evidence>
<dbReference type="InterPro" id="IPR001708">
    <property type="entry name" value="YidC/ALB3/OXA1/COX18"/>
</dbReference>
<keyword evidence="6 13" id="KW-0812">Transmembrane</keyword>
<organism evidence="16 17">
    <name type="scientific">Fulvivirga sediminis</name>
    <dbReference type="NCBI Taxonomy" id="2803949"/>
    <lineage>
        <taxon>Bacteria</taxon>
        <taxon>Pseudomonadati</taxon>
        <taxon>Bacteroidota</taxon>
        <taxon>Cytophagia</taxon>
        <taxon>Cytophagales</taxon>
        <taxon>Fulvivirgaceae</taxon>
        <taxon>Fulvivirga</taxon>
    </lineage>
</organism>
<dbReference type="GO" id="GO:0051205">
    <property type="term" value="P:protein insertion into membrane"/>
    <property type="evidence" value="ECO:0007669"/>
    <property type="project" value="TreeGrafter"/>
</dbReference>
<feature type="transmembrane region" description="Helical" evidence="13">
    <location>
        <begin position="428"/>
        <end position="451"/>
    </location>
</feature>
<evidence type="ECO:0000313" key="17">
    <source>
        <dbReference type="Proteomes" id="UP000659388"/>
    </source>
</evidence>
<reference evidence="16" key="1">
    <citation type="submission" date="2021-01" db="EMBL/GenBank/DDBJ databases">
        <title>Fulvivirga kasyanovii gen. nov., sp nov., a novel member of the phylum Bacteroidetes isolated from seawater in a mussel farm.</title>
        <authorList>
            <person name="Zhao L.-H."/>
            <person name="Wang Z.-J."/>
        </authorList>
    </citation>
    <scope>NUCLEOTIDE SEQUENCE</scope>
    <source>
        <strain evidence="16">2943</strain>
    </source>
</reference>
<evidence type="ECO:0000259" key="15">
    <source>
        <dbReference type="Pfam" id="PF14849"/>
    </source>
</evidence>
<dbReference type="CDD" id="cd20070">
    <property type="entry name" value="5TM_YidC_Alb3"/>
    <property type="match status" value="1"/>
</dbReference>
<evidence type="ECO:0000256" key="3">
    <source>
        <dbReference type="ARBA" id="ARBA00015325"/>
    </source>
</evidence>
<dbReference type="AlphaFoldDB" id="A0A937FBM8"/>
<dbReference type="NCBIfam" id="TIGR03592">
    <property type="entry name" value="yidC_oxa1_cterm"/>
    <property type="match status" value="1"/>
</dbReference>
<keyword evidence="4 13" id="KW-0813">Transport</keyword>
<gene>
    <name evidence="13 16" type="primary">yidC</name>
    <name evidence="16" type="ORF">JL102_15725</name>
</gene>
<keyword evidence="10 13" id="KW-0143">Chaperone</keyword>
<dbReference type="Pfam" id="PF14849">
    <property type="entry name" value="YidC_periplas"/>
    <property type="match status" value="1"/>
</dbReference>
<dbReference type="InterPro" id="IPR028055">
    <property type="entry name" value="YidC/Oxa/ALB_C"/>
</dbReference>
<evidence type="ECO:0000256" key="13">
    <source>
        <dbReference type="HAMAP-Rule" id="MF_01810"/>
    </source>
</evidence>
<feature type="transmembrane region" description="Helical" evidence="13">
    <location>
        <begin position="6"/>
        <end position="24"/>
    </location>
</feature>
<comment type="subunit">
    <text evidence="13">Interacts with the Sec translocase complex via SecD. Specifically interacts with transmembrane segments of nascent integral membrane proteins during membrane integration.</text>
</comment>
<keyword evidence="7 13" id="KW-0653">Protein transport</keyword>
<comment type="subcellular location">
    <subcellularLocation>
        <location evidence="1">Cell inner membrane</location>
        <topology evidence="1">Multi-pass membrane protein</topology>
    </subcellularLocation>
    <subcellularLocation>
        <location evidence="13">Cell membrane</location>
        <topology evidence="13">Multi-pass membrane protein</topology>
    </subcellularLocation>
</comment>
<dbReference type="PANTHER" id="PTHR12428">
    <property type="entry name" value="OXA1"/>
    <property type="match status" value="1"/>
</dbReference>
<evidence type="ECO:0000256" key="10">
    <source>
        <dbReference type="ARBA" id="ARBA00023186"/>
    </source>
</evidence>
<keyword evidence="17" id="KW-1185">Reference proteome</keyword>
<evidence type="ECO:0000256" key="11">
    <source>
        <dbReference type="ARBA" id="ARBA00033245"/>
    </source>
</evidence>
<dbReference type="HAMAP" id="MF_01810">
    <property type="entry name" value="YidC_type1"/>
    <property type="match status" value="1"/>
</dbReference>
<dbReference type="CDD" id="cd19961">
    <property type="entry name" value="EcYidC-like_peri"/>
    <property type="match status" value="1"/>
</dbReference>
<dbReference type="EMBL" id="JAESIY010000008">
    <property type="protein sequence ID" value="MBL3657598.1"/>
    <property type="molecule type" value="Genomic_DNA"/>
</dbReference>
<comment type="function">
    <text evidence="13">Required for the insertion and/or proper folding and/or complex formation of integral membrane proteins into the membrane. Involved in integration of membrane proteins that insert both dependently and independently of the Sec translocase complex, as well as at least some lipoproteins. Aids folding of multispanning membrane proteins.</text>
</comment>
<accession>A0A937FBM8</accession>
<evidence type="ECO:0000259" key="14">
    <source>
        <dbReference type="Pfam" id="PF02096"/>
    </source>
</evidence>
<feature type="domain" description="Membrane insertase YidC/Oxa/ALB C-terminal" evidence="14">
    <location>
        <begin position="365"/>
        <end position="558"/>
    </location>
</feature>
<feature type="transmembrane region" description="Helical" evidence="13">
    <location>
        <begin position="368"/>
        <end position="385"/>
    </location>
</feature>
<feature type="transmembrane region" description="Helical" evidence="13">
    <location>
        <begin position="525"/>
        <end position="544"/>
    </location>
</feature>
<dbReference type="InterPro" id="IPR047196">
    <property type="entry name" value="YidC_ALB_C"/>
</dbReference>
<dbReference type="Gene3D" id="2.70.98.90">
    <property type="match status" value="1"/>
</dbReference>
<dbReference type="InterPro" id="IPR019998">
    <property type="entry name" value="Membr_insert_YidC"/>
</dbReference>
<dbReference type="Proteomes" id="UP000659388">
    <property type="component" value="Unassembled WGS sequence"/>
</dbReference>
<dbReference type="Pfam" id="PF02096">
    <property type="entry name" value="60KD_IMP"/>
    <property type="match status" value="1"/>
</dbReference>
<dbReference type="PRINTS" id="PR00701">
    <property type="entry name" value="60KDINNERMP"/>
</dbReference>
<evidence type="ECO:0000256" key="2">
    <source>
        <dbReference type="ARBA" id="ARBA00010527"/>
    </source>
</evidence>
<evidence type="ECO:0000256" key="5">
    <source>
        <dbReference type="ARBA" id="ARBA00022475"/>
    </source>
</evidence>
<comment type="caution">
    <text evidence="16">The sequence shown here is derived from an EMBL/GenBank/DDBJ whole genome shotgun (WGS) entry which is preliminary data.</text>
</comment>
<evidence type="ECO:0000256" key="8">
    <source>
        <dbReference type="ARBA" id="ARBA00022989"/>
    </source>
</evidence>
<dbReference type="PANTHER" id="PTHR12428:SF65">
    <property type="entry name" value="CYTOCHROME C OXIDASE ASSEMBLY PROTEIN COX18, MITOCHONDRIAL"/>
    <property type="match status" value="1"/>
</dbReference>
<evidence type="ECO:0000313" key="16">
    <source>
        <dbReference type="EMBL" id="MBL3657598.1"/>
    </source>
</evidence>
<dbReference type="InterPro" id="IPR038221">
    <property type="entry name" value="YidC_periplasmic_sf"/>
</dbReference>
<dbReference type="GO" id="GO:0032977">
    <property type="term" value="F:membrane insertase activity"/>
    <property type="evidence" value="ECO:0007669"/>
    <property type="project" value="InterPro"/>
</dbReference>
<keyword evidence="5 13" id="KW-1003">Cell membrane</keyword>
<sequence length="606" mass="69059">MDRNQATGLILIALLLMGYFYFFAPEPKPSNEQFPSDSLVVKGPAENEEVESDTVSTIEESDSLTNLKYQQQYGVFAAGATGSDKTFTLENENIKVDLSSQGGKISQVELKNFETYYHKPLILLDEESNNFSLLYNDNGRNINLNKLYYTPSTSSNGDTTVITYSLNLAGGKSMKHIYSLGPDSYQVKYQLELKGLSQQNGQLTYIWNDDLKTQEKDLKLSRTNTTINYYLGSEDFDGLSATSSGTQTEELQEPVKWIAIKQRFFVSGLIAENNFSTAKLQTSYTEQDTSKVKNATVTTTIPIADLESGKGNFSYYFGPNDFHILKDITPDFESNLYLGWPPMKWINRFVIIPLFDLLSSFISNYGIIIIIMVLLIKLVLSPLSYKSYLSMAKMKVLKPELDEIKEKHGDDMTKAQQEQMKLYSKVGVSPLSGCIPMLLQMPILFAMFTFFPQSIELRGKSFLWAEDLSTYDSIFHLPFEIPFYGDHVSLFVLLMTMSTILYTWSNQQVSSVQGPMKSVSYFMPIIFLFVLNSYPAALSFYYFVSNLVTFAQQAIIRKFVDEDKIRVIMDENKKRNSNKKKSKFKLRLEEAMKASQQQQQKPKKKK</sequence>
<dbReference type="InterPro" id="IPR028053">
    <property type="entry name" value="Membr_insert_YidC_N"/>
</dbReference>
<proteinExistence type="inferred from homology"/>
<evidence type="ECO:0000256" key="1">
    <source>
        <dbReference type="ARBA" id="ARBA00004429"/>
    </source>
</evidence>
<feature type="transmembrane region" description="Helical" evidence="13">
    <location>
        <begin position="487"/>
        <end position="504"/>
    </location>
</feature>
<protein>
    <recommendedName>
        <fullName evidence="3 13">Membrane protein insertase YidC</fullName>
    </recommendedName>
    <alternativeName>
        <fullName evidence="12 13">Foldase YidC</fullName>
    </alternativeName>
    <alternativeName>
        <fullName evidence="13">Membrane protein YidC</fullName>
    </alternativeName>
    <alternativeName>
        <fullName evidence="11 13">membrane integrase YidC</fullName>
    </alternativeName>
</protein>
<evidence type="ECO:0000256" key="4">
    <source>
        <dbReference type="ARBA" id="ARBA00022448"/>
    </source>
</evidence>
<name>A0A937FBM8_9BACT</name>
<comment type="similarity">
    <text evidence="2 13">Belongs to the OXA1/ALB3/YidC family. Type 1 subfamily.</text>
</comment>
<dbReference type="RefSeq" id="WP_202245381.1">
    <property type="nucleotide sequence ID" value="NZ_JAESIY010000008.1"/>
</dbReference>